<dbReference type="SUPFAM" id="SSF53067">
    <property type="entry name" value="Actin-like ATPase domain"/>
    <property type="match status" value="2"/>
</dbReference>
<evidence type="ECO:0008006" key="3">
    <source>
        <dbReference type="Google" id="ProtNLM"/>
    </source>
</evidence>
<proteinExistence type="predicted"/>
<dbReference type="PANTHER" id="PTHR14187:SF5">
    <property type="entry name" value="HEAT SHOCK 70 KDA PROTEIN 12A"/>
    <property type="match status" value="1"/>
</dbReference>
<keyword evidence="2" id="KW-1185">Reference proteome</keyword>
<gene>
    <name evidence="1" type="ORF">C1645_728794</name>
</gene>
<organism evidence="1 2">
    <name type="scientific">Glomus cerebriforme</name>
    <dbReference type="NCBI Taxonomy" id="658196"/>
    <lineage>
        <taxon>Eukaryota</taxon>
        <taxon>Fungi</taxon>
        <taxon>Fungi incertae sedis</taxon>
        <taxon>Mucoromycota</taxon>
        <taxon>Glomeromycotina</taxon>
        <taxon>Glomeromycetes</taxon>
        <taxon>Glomerales</taxon>
        <taxon>Glomeraceae</taxon>
        <taxon>Glomus</taxon>
    </lineage>
</organism>
<dbReference type="PANTHER" id="PTHR14187">
    <property type="entry name" value="ALPHA KINASE/ELONGATION FACTOR 2 KINASE"/>
    <property type="match status" value="1"/>
</dbReference>
<dbReference type="STRING" id="658196.A0A397SLP2"/>
<comment type="caution">
    <text evidence="1">The sequence shown here is derived from an EMBL/GenBank/DDBJ whole genome shotgun (WGS) entry which is preliminary data.</text>
</comment>
<dbReference type="CDD" id="cd10229">
    <property type="entry name" value="ASKHA_NBD_HSP70_HSPA12"/>
    <property type="match status" value="1"/>
</dbReference>
<protein>
    <recommendedName>
        <fullName evidence="3">Actin-like ATPase domain-containing protein</fullName>
    </recommendedName>
</protein>
<name>A0A397SLP2_9GLOM</name>
<reference evidence="1 2" key="1">
    <citation type="submission" date="2018-06" db="EMBL/GenBank/DDBJ databases">
        <title>Comparative genomics reveals the genomic features of Rhizophagus irregularis, R. cerebriforme, R. diaphanum and Gigaspora rosea, and their symbiotic lifestyle signature.</title>
        <authorList>
            <person name="Morin E."/>
            <person name="San Clemente H."/>
            <person name="Chen E.C.H."/>
            <person name="De La Providencia I."/>
            <person name="Hainaut M."/>
            <person name="Kuo A."/>
            <person name="Kohler A."/>
            <person name="Murat C."/>
            <person name="Tang N."/>
            <person name="Roy S."/>
            <person name="Loubradou J."/>
            <person name="Henrissat B."/>
            <person name="Grigoriev I.V."/>
            <person name="Corradi N."/>
            <person name="Roux C."/>
            <person name="Martin F.M."/>
        </authorList>
    </citation>
    <scope>NUCLEOTIDE SEQUENCE [LARGE SCALE GENOMIC DNA]</scope>
    <source>
        <strain evidence="1 2">DAOM 227022</strain>
    </source>
</reference>
<dbReference type="Gene3D" id="3.90.640.10">
    <property type="entry name" value="Actin, Chain A, domain 4"/>
    <property type="match status" value="1"/>
</dbReference>
<dbReference type="Gene3D" id="3.30.420.40">
    <property type="match status" value="2"/>
</dbReference>
<dbReference type="InterPro" id="IPR043129">
    <property type="entry name" value="ATPase_NBD"/>
</dbReference>
<dbReference type="OrthoDB" id="2963168at2759"/>
<dbReference type="PRINTS" id="PR00301">
    <property type="entry name" value="HEATSHOCK70"/>
</dbReference>
<sequence length="559" mass="64494">MISNDIRVVVAIDFGTTYSGFAFANRLSPDEIETNTRWSGREGLPKTNTALLYDAECDNVLKWGEPALFQEQRRRKNQDAAQKLHIVERFKLHLDHSMEQKPELPPMFDYKKAIIDYLIKMKSVIEETLQRRWPGLSLKQVLFILSVPAEWGPYTRAILRDCAFKAGFIDENTHSNLEFTTEPEAAAIHCLSVCNEHNLKINDTFLVVDCGGGTVDLTVRTLLADNKLREETVRSGGLCGSTFVDEEFLKFLGRKVGVKALGTFKEQAYGDLQKLIHRFFCQHVKLPFTGDEDEFEPIELDLETHCSTLIPHITGEAKDKLEDEDWVIDLEYDDVKKMFEPAIKKIIRLIDAQLNKLPRDKVKAMFLVGGFSESPYLSSRIKDNFKNRVRKIAFPRQPIAAIVKGAVSYGLNMQIIFSRIIPWTFGIEVKSIFDENKDPIRLRTIDNRIWKIDILVHQGESLKLNEERSREYKPLQNNQEAIVFKIFYSKLENPKYPSQNNVEYLGKLRILLPDVHLGRNRPVEFSLKFAKEEIKASARNKITDEVYQTTFKYPFESDF</sequence>
<dbReference type="Proteomes" id="UP000265703">
    <property type="component" value="Unassembled WGS sequence"/>
</dbReference>
<evidence type="ECO:0000313" key="2">
    <source>
        <dbReference type="Proteomes" id="UP000265703"/>
    </source>
</evidence>
<dbReference type="EMBL" id="QKYT01000566">
    <property type="protein sequence ID" value="RIA83504.1"/>
    <property type="molecule type" value="Genomic_DNA"/>
</dbReference>
<dbReference type="AlphaFoldDB" id="A0A397SLP2"/>
<evidence type="ECO:0000313" key="1">
    <source>
        <dbReference type="EMBL" id="RIA83504.1"/>
    </source>
</evidence>
<accession>A0A397SLP2</accession>